<keyword evidence="2" id="KW-1185">Reference proteome</keyword>
<evidence type="ECO:0000313" key="2">
    <source>
        <dbReference type="Proteomes" id="UP000592180"/>
    </source>
</evidence>
<evidence type="ECO:0000313" key="1">
    <source>
        <dbReference type="EMBL" id="MBB4807202.1"/>
    </source>
</evidence>
<organism evidence="1 2">
    <name type="scientific">Chryseobacterium defluvii</name>
    <dbReference type="NCBI Taxonomy" id="160396"/>
    <lineage>
        <taxon>Bacteria</taxon>
        <taxon>Pseudomonadati</taxon>
        <taxon>Bacteroidota</taxon>
        <taxon>Flavobacteriia</taxon>
        <taxon>Flavobacteriales</taxon>
        <taxon>Weeksellaceae</taxon>
        <taxon>Chryseobacterium group</taxon>
        <taxon>Chryseobacterium</taxon>
    </lineage>
</organism>
<dbReference type="Proteomes" id="UP000592180">
    <property type="component" value="Unassembled WGS sequence"/>
</dbReference>
<dbReference type="SUPFAM" id="SSF117074">
    <property type="entry name" value="Hypothetical protein PA1324"/>
    <property type="match status" value="1"/>
</dbReference>
<dbReference type="EMBL" id="JACHLE010000003">
    <property type="protein sequence ID" value="MBB4807202.1"/>
    <property type="molecule type" value="Genomic_DNA"/>
</dbReference>
<dbReference type="Gene3D" id="2.60.40.10">
    <property type="entry name" value="Immunoglobulins"/>
    <property type="match status" value="1"/>
</dbReference>
<dbReference type="InterPro" id="IPR013783">
    <property type="entry name" value="Ig-like_fold"/>
</dbReference>
<dbReference type="AlphaFoldDB" id="A0A840KK16"/>
<proteinExistence type="predicted"/>
<accession>A0A840KK16</accession>
<dbReference type="RefSeq" id="WP_184189895.1">
    <property type="nucleotide sequence ID" value="NZ_JACHLE010000003.1"/>
</dbReference>
<evidence type="ECO:0008006" key="3">
    <source>
        <dbReference type="Google" id="ProtNLM"/>
    </source>
</evidence>
<comment type="caution">
    <text evidence="1">The sequence shown here is derived from an EMBL/GenBank/DDBJ whole genome shotgun (WGS) entry which is preliminary data.</text>
</comment>
<protein>
    <recommendedName>
        <fullName evidence="3">Carboxypeptidase family protein</fullName>
    </recommendedName>
</protein>
<gene>
    <name evidence="1" type="ORF">HNP38_002506</name>
</gene>
<reference evidence="1 2" key="1">
    <citation type="submission" date="2020-08" db="EMBL/GenBank/DDBJ databases">
        <title>Functional genomics of gut bacteria from endangered species of beetles.</title>
        <authorList>
            <person name="Carlos-Shanley C."/>
        </authorList>
    </citation>
    <scope>NUCLEOTIDE SEQUENCE [LARGE SCALE GENOMIC DNA]</scope>
    <source>
        <strain evidence="1 2">S00151</strain>
    </source>
</reference>
<sequence>MSRKFLILVGFYLFGFVILVKAQESVPVFPAATFTSKQADEMLNKGTAILHGVVAKKKKNPNNTYLGIIVTLFPCTPYFNEWHELQKKNKKGKTLAMMSPEAYSYRIITKASDADGTFEFRNLKPGKYYLQTTVRQGKMKEMWNQVGTSTSIGYNVYGQAVTSYSRPIYEDFKLFYETNDVVASFVEINAEGQVVNVKL</sequence>
<name>A0A840KK16_9FLAO</name>